<name>A0A165SLM6_9AGAM</name>
<reference evidence="3 4" key="1">
    <citation type="journal article" date="2016" name="Mol. Biol. Evol.">
        <title>Comparative Genomics of Early-Diverging Mushroom-Forming Fungi Provides Insights into the Origins of Lignocellulose Decay Capabilities.</title>
        <authorList>
            <person name="Nagy L.G."/>
            <person name="Riley R."/>
            <person name="Tritt A."/>
            <person name="Adam C."/>
            <person name="Daum C."/>
            <person name="Floudas D."/>
            <person name="Sun H."/>
            <person name="Yadav J.S."/>
            <person name="Pangilinan J."/>
            <person name="Larsson K.H."/>
            <person name="Matsuura K."/>
            <person name="Barry K."/>
            <person name="Labutti K."/>
            <person name="Kuo R."/>
            <person name="Ohm R.A."/>
            <person name="Bhattacharya S.S."/>
            <person name="Shirouzu T."/>
            <person name="Yoshinaga Y."/>
            <person name="Martin F.M."/>
            <person name="Grigoriev I.V."/>
            <person name="Hibbett D.S."/>
        </authorList>
    </citation>
    <scope>NUCLEOTIDE SEQUENCE [LARGE SCALE GENOMIC DNA]</scope>
    <source>
        <strain evidence="3 4">HHB14362 ss-1</strain>
    </source>
</reference>
<evidence type="ECO:0000256" key="1">
    <source>
        <dbReference type="SAM" id="MobiDB-lite"/>
    </source>
</evidence>
<dbReference type="AlphaFoldDB" id="A0A165SLM6"/>
<dbReference type="Proteomes" id="UP000076761">
    <property type="component" value="Unassembled WGS sequence"/>
</dbReference>
<sequence length="106" mass="11599">MHNILGEVVQVAAGQQARRAANPENRDTVFIQIQDSSKHSEKNKRDRYRLQEPGSGCCFWCETVLTDFESAGWLETGSASGASGWLDTVAADVGTVMCPRGQGTFY</sequence>
<evidence type="ECO:0000259" key="2">
    <source>
        <dbReference type="Pfam" id="PF24968"/>
    </source>
</evidence>
<keyword evidence="4" id="KW-1185">Reference proteome</keyword>
<dbReference type="EMBL" id="KV425572">
    <property type="protein sequence ID" value="KZT25349.1"/>
    <property type="molecule type" value="Genomic_DNA"/>
</dbReference>
<dbReference type="OrthoDB" id="3527137at2759"/>
<organism evidence="3 4">
    <name type="scientific">Neolentinus lepideus HHB14362 ss-1</name>
    <dbReference type="NCBI Taxonomy" id="1314782"/>
    <lineage>
        <taxon>Eukaryota</taxon>
        <taxon>Fungi</taxon>
        <taxon>Dikarya</taxon>
        <taxon>Basidiomycota</taxon>
        <taxon>Agaricomycotina</taxon>
        <taxon>Agaricomycetes</taxon>
        <taxon>Gloeophyllales</taxon>
        <taxon>Gloeophyllaceae</taxon>
        <taxon>Neolentinus</taxon>
    </lineage>
</organism>
<feature type="compositionally biased region" description="Basic and acidic residues" evidence="1">
    <location>
        <begin position="36"/>
        <end position="46"/>
    </location>
</feature>
<proteinExistence type="predicted"/>
<dbReference type="Pfam" id="PF24968">
    <property type="entry name" value="DUF7770"/>
    <property type="match status" value="1"/>
</dbReference>
<dbReference type="InterPro" id="IPR056672">
    <property type="entry name" value="DUF7770"/>
</dbReference>
<evidence type="ECO:0000313" key="4">
    <source>
        <dbReference type="Proteomes" id="UP000076761"/>
    </source>
</evidence>
<accession>A0A165SLM6</accession>
<dbReference type="InParanoid" id="A0A165SLM6"/>
<evidence type="ECO:0000313" key="3">
    <source>
        <dbReference type="EMBL" id="KZT25349.1"/>
    </source>
</evidence>
<dbReference type="STRING" id="1314782.A0A165SLM6"/>
<gene>
    <name evidence="3" type="ORF">NEOLEDRAFT_1169519</name>
</gene>
<feature type="domain" description="DUF7770" evidence="2">
    <location>
        <begin position="41"/>
        <end position="106"/>
    </location>
</feature>
<feature type="region of interest" description="Disordered" evidence="1">
    <location>
        <begin position="16"/>
        <end position="46"/>
    </location>
</feature>
<protein>
    <recommendedName>
        <fullName evidence="2">DUF7770 domain-containing protein</fullName>
    </recommendedName>
</protein>